<comment type="caution">
    <text evidence="1">The sequence shown here is derived from an EMBL/GenBank/DDBJ whole genome shotgun (WGS) entry which is preliminary data.</text>
</comment>
<evidence type="ECO:0000313" key="1">
    <source>
        <dbReference type="EMBL" id="CAE6462362.1"/>
    </source>
</evidence>
<organism evidence="1 2">
    <name type="scientific">Rhizoctonia solani</name>
    <dbReference type="NCBI Taxonomy" id="456999"/>
    <lineage>
        <taxon>Eukaryota</taxon>
        <taxon>Fungi</taxon>
        <taxon>Dikarya</taxon>
        <taxon>Basidiomycota</taxon>
        <taxon>Agaricomycotina</taxon>
        <taxon>Agaricomycetes</taxon>
        <taxon>Cantharellales</taxon>
        <taxon>Ceratobasidiaceae</taxon>
        <taxon>Rhizoctonia</taxon>
    </lineage>
</organism>
<sequence>MIKSLWWIAPMNQTVDIPISEMFWEWSGIAPDVFSSNYFCLQIRPNPDTLNISRNVPTARVEYNLILNLSEDSITISDLVDSHLDRPELPHLVLEVSISVNRDAALIDLVPMADSNPGSRVLPDMVHRQVDPSPVDHLETVQAPVQPHAKHGSFASFIEIKSFVLPGPIPAILLPSSFLRRSSLWNINFSSGLLSLMSSYYSNEGKYFKLTI</sequence>
<evidence type="ECO:0000313" key="2">
    <source>
        <dbReference type="Proteomes" id="UP000663841"/>
    </source>
</evidence>
<name>A0A8H3BNN7_9AGAM</name>
<dbReference type="AlphaFoldDB" id="A0A8H3BNN7"/>
<gene>
    <name evidence="1" type="ORF">RDB_LOCUS154860</name>
</gene>
<dbReference type="EMBL" id="CAJMWW010000281">
    <property type="protein sequence ID" value="CAE6462362.1"/>
    <property type="molecule type" value="Genomic_DNA"/>
</dbReference>
<accession>A0A8H3BNN7</accession>
<reference evidence="1" key="1">
    <citation type="submission" date="2021-01" db="EMBL/GenBank/DDBJ databases">
        <authorList>
            <person name="Kaushik A."/>
        </authorList>
    </citation>
    <scope>NUCLEOTIDE SEQUENCE</scope>
    <source>
        <strain evidence="1">AG3-T5</strain>
    </source>
</reference>
<protein>
    <submittedName>
        <fullName evidence="1">Uncharacterized protein</fullName>
    </submittedName>
</protein>
<proteinExistence type="predicted"/>
<dbReference type="Proteomes" id="UP000663841">
    <property type="component" value="Unassembled WGS sequence"/>
</dbReference>